<dbReference type="Proteomes" id="UP001447188">
    <property type="component" value="Unassembled WGS sequence"/>
</dbReference>
<organism evidence="1 2">
    <name type="scientific">Discina gigas</name>
    <dbReference type="NCBI Taxonomy" id="1032678"/>
    <lineage>
        <taxon>Eukaryota</taxon>
        <taxon>Fungi</taxon>
        <taxon>Dikarya</taxon>
        <taxon>Ascomycota</taxon>
        <taxon>Pezizomycotina</taxon>
        <taxon>Pezizomycetes</taxon>
        <taxon>Pezizales</taxon>
        <taxon>Discinaceae</taxon>
        <taxon>Discina</taxon>
    </lineage>
</organism>
<reference evidence="1 2" key="1">
    <citation type="submission" date="2024-02" db="EMBL/GenBank/DDBJ databases">
        <title>Discinaceae phylogenomics.</title>
        <authorList>
            <person name="Dirks A.C."/>
            <person name="James T.Y."/>
        </authorList>
    </citation>
    <scope>NUCLEOTIDE SEQUENCE [LARGE SCALE GENOMIC DNA]</scope>
    <source>
        <strain evidence="1 2">ACD0624</strain>
    </source>
</reference>
<dbReference type="EMBL" id="JBBBZM010000878">
    <property type="protein sequence ID" value="KAL0630273.1"/>
    <property type="molecule type" value="Genomic_DNA"/>
</dbReference>
<comment type="caution">
    <text evidence="1">The sequence shown here is derived from an EMBL/GenBank/DDBJ whole genome shotgun (WGS) entry which is preliminary data.</text>
</comment>
<keyword evidence="2" id="KW-1185">Reference proteome</keyword>
<protein>
    <submittedName>
        <fullName evidence="1">Uncharacterized protein</fullName>
    </submittedName>
</protein>
<evidence type="ECO:0000313" key="1">
    <source>
        <dbReference type="EMBL" id="KAL0630273.1"/>
    </source>
</evidence>
<feature type="non-terminal residue" evidence="1">
    <location>
        <position position="1"/>
    </location>
</feature>
<sequence length="119" mass="13111">TRFTSSAVSVRSGHLPRNLEIPRREFIYPVDGLICDAGKDVPKVCFSGMPPRNDPGLILVHARLEGFRSNQYAAWIDGLSALVEAVIKETLESGAIFGVRGKRSDRSKLLWWATTASIV</sequence>
<name>A0ABR3G334_9PEZI</name>
<evidence type="ECO:0000313" key="2">
    <source>
        <dbReference type="Proteomes" id="UP001447188"/>
    </source>
</evidence>
<gene>
    <name evidence="1" type="ORF">Q9L58_010880</name>
</gene>
<accession>A0ABR3G334</accession>
<proteinExistence type="predicted"/>